<evidence type="ECO:0000313" key="4">
    <source>
        <dbReference type="Proteomes" id="UP001168821"/>
    </source>
</evidence>
<sequence>MKVSLMAQVFSFKVGSLMKRISQWGLQYDNSLPAEAVQTADFILFMDMLFDSLNGNAKQAPVSKPFKGGVSTDSGHKKWWEESVKVIKSMRFWNSKKGIYVKVPSTKNLVKTIEGFLYLRTRLLTRVKYFLPRALNQEHRFVILKCYIMLI</sequence>
<dbReference type="AlphaFoldDB" id="A0AA38J3H3"/>
<name>A0AA38J3H3_9CUCU</name>
<evidence type="ECO:0000313" key="1">
    <source>
        <dbReference type="EMBL" id="KAJ3661383.1"/>
    </source>
</evidence>
<reference evidence="3" key="1">
    <citation type="journal article" date="2023" name="G3 (Bethesda)">
        <title>Whole genome assemblies of Zophobas morio and Tenebrio molitor.</title>
        <authorList>
            <person name="Kaur S."/>
            <person name="Stinson S.A."/>
            <person name="diCenzo G.C."/>
        </authorList>
    </citation>
    <scope>NUCLEOTIDE SEQUENCE</scope>
    <source>
        <strain evidence="3">QUZm001</strain>
    </source>
</reference>
<comment type="caution">
    <text evidence="3">The sequence shown here is derived from an EMBL/GenBank/DDBJ whole genome shotgun (WGS) entry which is preliminary data.</text>
</comment>
<dbReference type="EMBL" id="JALNTZ010000002">
    <property type="protein sequence ID" value="KAJ3661383.1"/>
    <property type="molecule type" value="Genomic_DNA"/>
</dbReference>
<evidence type="ECO:0000313" key="3">
    <source>
        <dbReference type="EMBL" id="KAJ3666498.1"/>
    </source>
</evidence>
<dbReference type="Proteomes" id="UP001168821">
    <property type="component" value="Unassembled WGS sequence"/>
</dbReference>
<keyword evidence="4" id="KW-1185">Reference proteome</keyword>
<protein>
    <submittedName>
        <fullName evidence="3">Uncharacterized protein</fullName>
    </submittedName>
</protein>
<organism evidence="3 4">
    <name type="scientific">Zophobas morio</name>
    <dbReference type="NCBI Taxonomy" id="2755281"/>
    <lineage>
        <taxon>Eukaryota</taxon>
        <taxon>Metazoa</taxon>
        <taxon>Ecdysozoa</taxon>
        <taxon>Arthropoda</taxon>
        <taxon>Hexapoda</taxon>
        <taxon>Insecta</taxon>
        <taxon>Pterygota</taxon>
        <taxon>Neoptera</taxon>
        <taxon>Endopterygota</taxon>
        <taxon>Coleoptera</taxon>
        <taxon>Polyphaga</taxon>
        <taxon>Cucujiformia</taxon>
        <taxon>Tenebrionidae</taxon>
        <taxon>Zophobas</taxon>
    </lineage>
</organism>
<evidence type="ECO:0000313" key="2">
    <source>
        <dbReference type="EMBL" id="KAJ3666068.1"/>
    </source>
</evidence>
<dbReference type="EMBL" id="JALNTZ010000001">
    <property type="protein sequence ID" value="KAJ3666498.1"/>
    <property type="molecule type" value="Genomic_DNA"/>
</dbReference>
<accession>A0AA38J3H3</accession>
<dbReference type="EMBL" id="JALNTZ010000001">
    <property type="protein sequence ID" value="KAJ3666068.1"/>
    <property type="molecule type" value="Genomic_DNA"/>
</dbReference>
<proteinExistence type="predicted"/>
<gene>
    <name evidence="2" type="ORF">Zmor_001523</name>
    <name evidence="3" type="ORF">Zmor_001938</name>
    <name evidence="1" type="ORF">Zmor_005781</name>
</gene>